<evidence type="ECO:0000256" key="1">
    <source>
        <dbReference type="SAM" id="Phobius"/>
    </source>
</evidence>
<gene>
    <name evidence="2" type="ORF">AAH949_07710</name>
</gene>
<dbReference type="EMBL" id="CP155620">
    <property type="protein sequence ID" value="XBJ28963.1"/>
    <property type="molecule type" value="Genomic_DNA"/>
</dbReference>
<dbReference type="AlphaFoldDB" id="A0AAU7E6X0"/>
<evidence type="ECO:0000313" key="2">
    <source>
        <dbReference type="EMBL" id="XBJ28963.1"/>
    </source>
</evidence>
<dbReference type="RefSeq" id="WP_348518408.1">
    <property type="nucleotide sequence ID" value="NZ_CP155620.1"/>
</dbReference>
<keyword evidence="1" id="KW-1133">Transmembrane helix</keyword>
<name>A0AAU7E6X0_9BACT</name>
<reference evidence="2" key="1">
    <citation type="submission" date="2024-05" db="EMBL/GenBank/DDBJ databases">
        <title>Campylobacter coli isolated from environmental waters in Slovenia.</title>
        <authorList>
            <person name="Zautner A.E."/>
            <person name="Bunk B."/>
            <person name="Riedel T."/>
            <person name="Sproeer C."/>
        </authorList>
    </citation>
    <scope>NUCLEOTIDE SEQUENCE</scope>
    <source>
        <strain evidence="2">CCS1377</strain>
    </source>
</reference>
<keyword evidence="1" id="KW-0812">Transmembrane</keyword>
<accession>A0AAU7E6X0</accession>
<organism evidence="2">
    <name type="scientific">Campylobacter sp. CCS1377</name>
    <dbReference type="NCBI Taxonomy" id="3158229"/>
    <lineage>
        <taxon>Bacteria</taxon>
        <taxon>Pseudomonadati</taxon>
        <taxon>Campylobacterota</taxon>
        <taxon>Epsilonproteobacteria</taxon>
        <taxon>Campylobacterales</taxon>
        <taxon>Campylobacteraceae</taxon>
        <taxon>Campylobacter</taxon>
    </lineage>
</organism>
<protein>
    <submittedName>
        <fullName evidence="2">Uncharacterized protein</fullName>
    </submittedName>
</protein>
<feature type="transmembrane region" description="Helical" evidence="1">
    <location>
        <begin position="58"/>
        <end position="76"/>
    </location>
</feature>
<sequence>MSQNDNSLEFNTDFFDLVAVFTYDKIDFNLLFPYKFQINALSKEKINRLLLLDFKTPLKAFVWGIVPAFLFFGLSLDRFYKGDKILGVVKFLLWFCSTPLLIVCGFLA</sequence>
<proteinExistence type="predicted"/>
<keyword evidence="1" id="KW-0472">Membrane</keyword>
<feature type="transmembrane region" description="Helical" evidence="1">
    <location>
        <begin position="88"/>
        <end position="107"/>
    </location>
</feature>